<feature type="region of interest" description="Disordered" evidence="1">
    <location>
        <begin position="95"/>
        <end position="116"/>
    </location>
</feature>
<gene>
    <name evidence="2" type="ORF">PoB_006437500</name>
</gene>
<accession>A0AAV4D184</accession>
<dbReference type="Proteomes" id="UP000735302">
    <property type="component" value="Unassembled WGS sequence"/>
</dbReference>
<evidence type="ECO:0000313" key="2">
    <source>
        <dbReference type="EMBL" id="GFO37870.1"/>
    </source>
</evidence>
<reference evidence="2 3" key="1">
    <citation type="journal article" date="2021" name="Elife">
        <title>Chloroplast acquisition without the gene transfer in kleptoplastic sea slugs, Plakobranchus ocellatus.</title>
        <authorList>
            <person name="Maeda T."/>
            <person name="Takahashi S."/>
            <person name="Yoshida T."/>
            <person name="Shimamura S."/>
            <person name="Takaki Y."/>
            <person name="Nagai Y."/>
            <person name="Toyoda A."/>
            <person name="Suzuki Y."/>
            <person name="Arimoto A."/>
            <person name="Ishii H."/>
            <person name="Satoh N."/>
            <person name="Nishiyama T."/>
            <person name="Hasebe M."/>
            <person name="Maruyama T."/>
            <person name="Minagawa J."/>
            <person name="Obokata J."/>
            <person name="Shigenobu S."/>
        </authorList>
    </citation>
    <scope>NUCLEOTIDE SEQUENCE [LARGE SCALE GENOMIC DNA]</scope>
</reference>
<protein>
    <submittedName>
        <fullName evidence="2">Uncharacterized protein</fullName>
    </submittedName>
</protein>
<dbReference type="AlphaFoldDB" id="A0AAV4D184"/>
<name>A0AAV4D184_9GAST</name>
<sequence>MDQSDKDVDFEDDISDADEIDGFNDDMTMLLLAAAVDDDDDDDDNDFADDEYYYKGFFDNWLPQARVMIMTTYKIVHTMRVFVFTLSSDDCNQVDKKEEKYQPFRHGEVSQSDERK</sequence>
<proteinExistence type="predicted"/>
<evidence type="ECO:0000313" key="3">
    <source>
        <dbReference type="Proteomes" id="UP000735302"/>
    </source>
</evidence>
<evidence type="ECO:0000256" key="1">
    <source>
        <dbReference type="SAM" id="MobiDB-lite"/>
    </source>
</evidence>
<keyword evidence="3" id="KW-1185">Reference proteome</keyword>
<comment type="caution">
    <text evidence="2">The sequence shown here is derived from an EMBL/GenBank/DDBJ whole genome shotgun (WGS) entry which is preliminary data.</text>
</comment>
<dbReference type="EMBL" id="BLXT01007308">
    <property type="protein sequence ID" value="GFO37870.1"/>
    <property type="molecule type" value="Genomic_DNA"/>
</dbReference>
<organism evidence="2 3">
    <name type="scientific">Plakobranchus ocellatus</name>
    <dbReference type="NCBI Taxonomy" id="259542"/>
    <lineage>
        <taxon>Eukaryota</taxon>
        <taxon>Metazoa</taxon>
        <taxon>Spiralia</taxon>
        <taxon>Lophotrochozoa</taxon>
        <taxon>Mollusca</taxon>
        <taxon>Gastropoda</taxon>
        <taxon>Heterobranchia</taxon>
        <taxon>Euthyneura</taxon>
        <taxon>Panpulmonata</taxon>
        <taxon>Sacoglossa</taxon>
        <taxon>Placobranchoidea</taxon>
        <taxon>Plakobranchidae</taxon>
        <taxon>Plakobranchus</taxon>
    </lineage>
</organism>